<comment type="catalytic activity">
    <reaction evidence="3">
        <text>adenosylcob(III)inamide + GTP = adenosylcob(III)inamide phosphate + GDP + H(+)</text>
        <dbReference type="Rhea" id="RHEA:15765"/>
        <dbReference type="ChEBI" id="CHEBI:2480"/>
        <dbReference type="ChEBI" id="CHEBI:15378"/>
        <dbReference type="ChEBI" id="CHEBI:37565"/>
        <dbReference type="ChEBI" id="CHEBI:58189"/>
        <dbReference type="ChEBI" id="CHEBI:58502"/>
        <dbReference type="EC" id="2.7.1.156"/>
    </reaction>
</comment>
<evidence type="ECO:0000256" key="14">
    <source>
        <dbReference type="PIRNR" id="PIRNR006135"/>
    </source>
</evidence>
<dbReference type="PIRSF" id="PIRSF006135">
    <property type="entry name" value="CobU"/>
    <property type="match status" value="1"/>
</dbReference>
<evidence type="ECO:0000256" key="16">
    <source>
        <dbReference type="PIRSR" id="PIRSR006135-2"/>
    </source>
</evidence>
<dbReference type="EC" id="2.7.1.156" evidence="14"/>
<comment type="function">
    <text evidence="4 14">Catalyzes ATP-dependent phosphorylation of adenosylcobinamide and addition of GMP to adenosylcobinamide phosphate.</text>
</comment>
<keyword evidence="10 14" id="KW-0547">Nucleotide-binding</keyword>
<dbReference type="GO" id="GO:0008820">
    <property type="term" value="F:cobinamide phosphate guanylyltransferase activity"/>
    <property type="evidence" value="ECO:0007669"/>
    <property type="project" value="UniProtKB-UniRule"/>
</dbReference>
<dbReference type="EMBL" id="CP033577">
    <property type="protein sequence ID" value="AYV22704.1"/>
    <property type="molecule type" value="Genomic_DNA"/>
</dbReference>
<dbReference type="Proteomes" id="UP000279760">
    <property type="component" value="Chromosome 1"/>
</dbReference>
<comment type="pathway">
    <text evidence="6 14">Cofactor biosynthesis; adenosylcobalamin biosynthesis; adenosylcobalamin from cob(II)yrinate a,c-diamide: step 5/7.</text>
</comment>
<evidence type="ECO:0000256" key="1">
    <source>
        <dbReference type="ARBA" id="ARBA00000312"/>
    </source>
</evidence>
<reference evidence="17 18" key="1">
    <citation type="submission" date="2018-11" db="EMBL/GenBank/DDBJ databases">
        <title>Complete Genome Sequence of Vbrio mediterranei 117-T6: a Potential Pathogen Bacteria Isolated from the Conchocelis of Pyropia.</title>
        <authorList>
            <person name="Liu Q."/>
        </authorList>
    </citation>
    <scope>NUCLEOTIDE SEQUENCE [LARGE SCALE GENOMIC DNA]</scope>
    <source>
        <strain evidence="17 18">117-T6</strain>
    </source>
</reference>
<evidence type="ECO:0000313" key="18">
    <source>
        <dbReference type="Proteomes" id="UP000279760"/>
    </source>
</evidence>
<keyword evidence="17" id="KW-0548">Nucleotidyltransferase</keyword>
<dbReference type="Pfam" id="PF02283">
    <property type="entry name" value="CobU"/>
    <property type="match status" value="1"/>
</dbReference>
<feature type="binding site" evidence="16">
    <location>
        <position position="87"/>
    </location>
    <ligand>
        <name>GTP</name>
        <dbReference type="ChEBI" id="CHEBI:37565"/>
    </ligand>
</feature>
<dbReference type="InterPro" id="IPR003203">
    <property type="entry name" value="CobU/CobP"/>
</dbReference>
<keyword evidence="8 14" id="KW-0169">Cobalamin biosynthesis</keyword>
<evidence type="ECO:0000256" key="9">
    <source>
        <dbReference type="ARBA" id="ARBA00022679"/>
    </source>
</evidence>
<dbReference type="EC" id="2.7.7.62" evidence="14"/>
<name>A0A3G4VDD5_9VIBR</name>
<feature type="binding site" evidence="16">
    <location>
        <begin position="8"/>
        <end position="15"/>
    </location>
    <ligand>
        <name>GTP</name>
        <dbReference type="ChEBI" id="CHEBI:37565"/>
    </ligand>
</feature>
<comment type="similarity">
    <text evidence="7 14">Belongs to the CobU/CobP family.</text>
</comment>
<dbReference type="PANTHER" id="PTHR34848:SF1">
    <property type="entry name" value="BIFUNCTIONAL ADENOSYLCOBALAMIN BIOSYNTHESIS PROTEIN COBU"/>
    <property type="match status" value="1"/>
</dbReference>
<dbReference type="PANTHER" id="PTHR34848">
    <property type="match status" value="1"/>
</dbReference>
<evidence type="ECO:0000256" key="2">
    <source>
        <dbReference type="ARBA" id="ARBA00000711"/>
    </source>
</evidence>
<dbReference type="GO" id="GO:0009236">
    <property type="term" value="P:cobalamin biosynthetic process"/>
    <property type="evidence" value="ECO:0007669"/>
    <property type="project" value="UniProtKB-UniRule"/>
</dbReference>
<evidence type="ECO:0000256" key="8">
    <source>
        <dbReference type="ARBA" id="ARBA00022573"/>
    </source>
</evidence>
<dbReference type="GO" id="GO:0005524">
    <property type="term" value="F:ATP binding"/>
    <property type="evidence" value="ECO:0007669"/>
    <property type="project" value="UniProtKB-UniRule"/>
</dbReference>
<dbReference type="InterPro" id="IPR027417">
    <property type="entry name" value="P-loop_NTPase"/>
</dbReference>
<proteinExistence type="inferred from homology"/>
<evidence type="ECO:0000256" key="13">
    <source>
        <dbReference type="ARBA" id="ARBA00023134"/>
    </source>
</evidence>
<evidence type="ECO:0000313" key="17">
    <source>
        <dbReference type="EMBL" id="AYV22704.1"/>
    </source>
</evidence>
<keyword evidence="11 14" id="KW-0418">Kinase</keyword>
<dbReference type="SUPFAM" id="SSF52540">
    <property type="entry name" value="P-loop containing nucleoside triphosphate hydrolases"/>
    <property type="match status" value="1"/>
</dbReference>
<gene>
    <name evidence="17" type="ORF">ECB94_16245</name>
</gene>
<evidence type="ECO:0000256" key="11">
    <source>
        <dbReference type="ARBA" id="ARBA00022777"/>
    </source>
</evidence>
<keyword evidence="13 14" id="KW-0342">GTP-binding</keyword>
<dbReference type="GO" id="GO:0005525">
    <property type="term" value="F:GTP binding"/>
    <property type="evidence" value="ECO:0007669"/>
    <property type="project" value="UniProtKB-UniRule"/>
</dbReference>
<protein>
    <recommendedName>
        <fullName evidence="14">Bifunctional adenosylcobalamin biosynthesis protein</fullName>
        <ecNumber evidence="14">2.7.1.156</ecNumber>
        <ecNumber evidence="14">2.7.7.62</ecNumber>
    </recommendedName>
</protein>
<accession>A0A3G4VDD5</accession>
<feature type="active site" description="GMP-histidine intermediate" evidence="15">
    <location>
        <position position="54"/>
    </location>
</feature>
<evidence type="ECO:0000256" key="3">
    <source>
        <dbReference type="ARBA" id="ARBA00001522"/>
    </source>
</evidence>
<keyword evidence="12 14" id="KW-0067">ATP-binding</keyword>
<evidence type="ECO:0000256" key="4">
    <source>
        <dbReference type="ARBA" id="ARBA00003889"/>
    </source>
</evidence>
<comment type="pathway">
    <text evidence="5 14">Cofactor biosynthesis; adenosylcobalamin biosynthesis; adenosylcobalamin from cob(II)yrinate a,c-diamide: step 6/7.</text>
</comment>
<dbReference type="GO" id="GO:0043752">
    <property type="term" value="F:adenosylcobinamide kinase activity"/>
    <property type="evidence" value="ECO:0007669"/>
    <property type="project" value="UniProtKB-EC"/>
</dbReference>
<evidence type="ECO:0000256" key="5">
    <source>
        <dbReference type="ARBA" id="ARBA00004692"/>
    </source>
</evidence>
<keyword evidence="9 14" id="KW-0808">Transferase</keyword>
<dbReference type="Gene3D" id="3.40.50.300">
    <property type="entry name" value="P-loop containing nucleotide triphosphate hydrolases"/>
    <property type="match status" value="1"/>
</dbReference>
<dbReference type="RefSeq" id="WP_124941021.1">
    <property type="nucleotide sequence ID" value="NZ_CP033577.1"/>
</dbReference>
<dbReference type="CDD" id="cd00544">
    <property type="entry name" value="CobU"/>
    <property type="match status" value="1"/>
</dbReference>
<organism evidence="17 18">
    <name type="scientific">Vibrio mediterranei</name>
    <dbReference type="NCBI Taxonomy" id="689"/>
    <lineage>
        <taxon>Bacteria</taxon>
        <taxon>Pseudomonadati</taxon>
        <taxon>Pseudomonadota</taxon>
        <taxon>Gammaproteobacteria</taxon>
        <taxon>Vibrionales</taxon>
        <taxon>Vibrionaceae</taxon>
        <taxon>Vibrio</taxon>
    </lineage>
</organism>
<comment type="catalytic activity">
    <reaction evidence="2 14">
        <text>adenosylcob(III)inamide phosphate + GTP + H(+) = adenosylcob(III)inamide-GDP + diphosphate</text>
        <dbReference type="Rhea" id="RHEA:22712"/>
        <dbReference type="ChEBI" id="CHEBI:15378"/>
        <dbReference type="ChEBI" id="CHEBI:33019"/>
        <dbReference type="ChEBI" id="CHEBI:37565"/>
        <dbReference type="ChEBI" id="CHEBI:58502"/>
        <dbReference type="ChEBI" id="CHEBI:60487"/>
        <dbReference type="EC" id="2.7.7.62"/>
    </reaction>
</comment>
<dbReference type="NCBIfam" id="NF004469">
    <property type="entry name" value="PRK05800.1"/>
    <property type="match status" value="1"/>
</dbReference>
<evidence type="ECO:0000256" key="12">
    <source>
        <dbReference type="ARBA" id="ARBA00022840"/>
    </source>
</evidence>
<comment type="catalytic activity">
    <reaction evidence="1 14">
        <text>adenosylcob(III)inamide + ATP = adenosylcob(III)inamide phosphate + ADP + H(+)</text>
        <dbReference type="Rhea" id="RHEA:15769"/>
        <dbReference type="ChEBI" id="CHEBI:2480"/>
        <dbReference type="ChEBI" id="CHEBI:15378"/>
        <dbReference type="ChEBI" id="CHEBI:30616"/>
        <dbReference type="ChEBI" id="CHEBI:58502"/>
        <dbReference type="ChEBI" id="CHEBI:456216"/>
        <dbReference type="EC" id="2.7.1.156"/>
    </reaction>
</comment>
<evidence type="ECO:0000256" key="6">
    <source>
        <dbReference type="ARBA" id="ARBA00005159"/>
    </source>
</evidence>
<feature type="binding site" evidence="16">
    <location>
        <begin position="55"/>
        <end position="58"/>
    </location>
    <ligand>
        <name>GTP</name>
        <dbReference type="ChEBI" id="CHEBI:37565"/>
    </ligand>
</feature>
<sequence length="178" mass="19633">MPVELIIGGARSGKSSFAENRVSELIDASEGLTKHYVATSEPIDNEMRARIEHHRRQRGLGWREWECPLALSEQLSTFSSSDVVLIDCLTLWLNNHIFHLGDDCDDLGLMREIETLVKALAQCDAHVIVVSNEVGLGVVPMGEVSRLFVDNGGRMNQQIAKIAEKVVFVAAGLPLVLK</sequence>
<evidence type="ECO:0000256" key="10">
    <source>
        <dbReference type="ARBA" id="ARBA00022741"/>
    </source>
</evidence>
<evidence type="ECO:0000256" key="15">
    <source>
        <dbReference type="PIRSR" id="PIRSR006135-1"/>
    </source>
</evidence>
<evidence type="ECO:0000256" key="7">
    <source>
        <dbReference type="ARBA" id="ARBA00007490"/>
    </source>
</evidence>
<feature type="binding site" evidence="16">
    <location>
        <begin position="38"/>
        <end position="40"/>
    </location>
    <ligand>
        <name>GTP</name>
        <dbReference type="ChEBI" id="CHEBI:37565"/>
    </ligand>
</feature>
<feature type="binding site" evidence="16">
    <location>
        <position position="66"/>
    </location>
    <ligand>
        <name>GTP</name>
        <dbReference type="ChEBI" id="CHEBI:37565"/>
    </ligand>
</feature>
<dbReference type="AlphaFoldDB" id="A0A3G4VDD5"/>
<dbReference type="UniPathway" id="UPA00148">
    <property type="reaction ID" value="UER00236"/>
</dbReference>